<evidence type="ECO:0000313" key="2">
    <source>
        <dbReference type="Proteomes" id="UP000059188"/>
    </source>
</evidence>
<reference evidence="1 2" key="1">
    <citation type="submission" date="2014-11" db="EMBL/GenBank/DDBJ databases">
        <authorList>
            <person name="Wibberg Daniel"/>
        </authorList>
    </citation>
    <scope>NUCLEOTIDE SEQUENCE [LARGE SCALE GENOMIC DNA]</scope>
    <source>
        <strain evidence="1">Rhizoctonia solani AG1-IB 7/3/14</strain>
    </source>
</reference>
<dbReference type="Gene3D" id="1.20.940.10">
    <property type="entry name" value="Functional domain of the splicing factor Prp18"/>
    <property type="match status" value="1"/>
</dbReference>
<sequence length="75" mass="8538">MVDDIEHRFNMHFDALGCETLSRPVIEQLATLIQSMQAGDAQKTTPIQVDLPTRGSRTNDIGLWMSDVKHLIIWM</sequence>
<proteinExistence type="predicted"/>
<organism evidence="1 2">
    <name type="scientific">Thanatephorus cucumeris (strain AG1-IB / isolate 7/3/14)</name>
    <name type="common">Lettuce bottom rot fungus</name>
    <name type="synonym">Rhizoctonia solani</name>
    <dbReference type="NCBI Taxonomy" id="1108050"/>
    <lineage>
        <taxon>Eukaryota</taxon>
        <taxon>Fungi</taxon>
        <taxon>Dikarya</taxon>
        <taxon>Basidiomycota</taxon>
        <taxon>Agaricomycotina</taxon>
        <taxon>Agaricomycetes</taxon>
        <taxon>Cantharellales</taxon>
        <taxon>Ceratobasidiaceae</taxon>
        <taxon>Rhizoctonia</taxon>
        <taxon>Rhizoctonia solani AG-1</taxon>
    </lineage>
</organism>
<gene>
    <name evidence="1" type="ORF">RSOLAG1IB_11686</name>
</gene>
<keyword evidence="2" id="KW-1185">Reference proteome</keyword>
<evidence type="ECO:0000313" key="1">
    <source>
        <dbReference type="EMBL" id="CEL54598.1"/>
    </source>
</evidence>
<dbReference type="OrthoDB" id="542917at2759"/>
<dbReference type="Proteomes" id="UP000059188">
    <property type="component" value="Unassembled WGS sequence"/>
</dbReference>
<accession>A0A0B7FEK8</accession>
<dbReference type="STRING" id="1108050.A0A0B7FEK8"/>
<name>A0A0B7FEK8_THACB</name>
<dbReference type="AlphaFoldDB" id="A0A0B7FEK8"/>
<dbReference type="EMBL" id="LN679269">
    <property type="protein sequence ID" value="CEL54598.1"/>
    <property type="molecule type" value="Genomic_DNA"/>
</dbReference>
<protein>
    <submittedName>
        <fullName evidence="1">Uncharacterized protein</fullName>
    </submittedName>
</protein>